<dbReference type="AlphaFoldDB" id="A0A835AML8"/>
<feature type="region of interest" description="Disordered" evidence="1">
    <location>
        <begin position="1"/>
        <end position="52"/>
    </location>
</feature>
<dbReference type="OrthoDB" id="615416at2759"/>
<dbReference type="Proteomes" id="UP000636709">
    <property type="component" value="Unassembled WGS sequence"/>
</dbReference>
<feature type="compositionally biased region" description="Basic and acidic residues" evidence="1">
    <location>
        <begin position="40"/>
        <end position="52"/>
    </location>
</feature>
<comment type="caution">
    <text evidence="2">The sequence shown here is derived from an EMBL/GenBank/DDBJ whole genome shotgun (WGS) entry which is preliminary data.</text>
</comment>
<dbReference type="EMBL" id="JACEFO010002379">
    <property type="protein sequence ID" value="KAF8663039.1"/>
    <property type="molecule type" value="Genomic_DNA"/>
</dbReference>
<sequence>MTSGAKATIRRGFPPTFHTSNGRRRLLPCLYPARPPPLQQRRETERARDSMAMEERRGRLLDLARMVPATLLLVGTSEKVVTSIKGAREMLAGDKWGFDDSDDPASPPSNTARGGDRGASDPVETTRGDDRSIGVHVEITGGGDQNVVAGVPLRTACGSPASLCCGMPVNCGGGEGAMVIQDATPTCGSPASLSPGFLLYNYNDGGEGTLGVQDGTLFGFDNWADILASALAPDGHLPIAYREITRLISLHAEAGHVFVVCAARLGLQQSGDDDEKEGDDDAPFALRPDNDAPWKRWMDLREAAVRHAHDALLRLSSAASAAAAAEDFLRWRSAESPRREGWRSAARQLVEDARRSLGEAKDAVRLMRDAALCEFFETWLILKRA</sequence>
<reference evidence="2" key="1">
    <citation type="submission" date="2020-07" db="EMBL/GenBank/DDBJ databases">
        <title>Genome sequence and genetic diversity analysis of an under-domesticated orphan crop, white fonio (Digitaria exilis).</title>
        <authorList>
            <person name="Bennetzen J.L."/>
            <person name="Chen S."/>
            <person name="Ma X."/>
            <person name="Wang X."/>
            <person name="Yssel A.E.J."/>
            <person name="Chaluvadi S.R."/>
            <person name="Johnson M."/>
            <person name="Gangashetty P."/>
            <person name="Hamidou F."/>
            <person name="Sanogo M.D."/>
            <person name="Zwaenepoel A."/>
            <person name="Wallace J."/>
            <person name="Van De Peer Y."/>
            <person name="Van Deynze A."/>
        </authorList>
    </citation>
    <scope>NUCLEOTIDE SEQUENCE</scope>
    <source>
        <tissue evidence="2">Leaves</tissue>
    </source>
</reference>
<gene>
    <name evidence="2" type="ORF">HU200_055631</name>
</gene>
<evidence type="ECO:0000313" key="3">
    <source>
        <dbReference type="Proteomes" id="UP000636709"/>
    </source>
</evidence>
<feature type="region of interest" description="Disordered" evidence="1">
    <location>
        <begin position="94"/>
        <end position="133"/>
    </location>
</feature>
<organism evidence="2 3">
    <name type="scientific">Digitaria exilis</name>
    <dbReference type="NCBI Taxonomy" id="1010633"/>
    <lineage>
        <taxon>Eukaryota</taxon>
        <taxon>Viridiplantae</taxon>
        <taxon>Streptophyta</taxon>
        <taxon>Embryophyta</taxon>
        <taxon>Tracheophyta</taxon>
        <taxon>Spermatophyta</taxon>
        <taxon>Magnoliopsida</taxon>
        <taxon>Liliopsida</taxon>
        <taxon>Poales</taxon>
        <taxon>Poaceae</taxon>
        <taxon>PACMAD clade</taxon>
        <taxon>Panicoideae</taxon>
        <taxon>Panicodae</taxon>
        <taxon>Paniceae</taxon>
        <taxon>Anthephorinae</taxon>
        <taxon>Digitaria</taxon>
    </lineage>
</organism>
<keyword evidence="3" id="KW-1185">Reference proteome</keyword>
<name>A0A835AML8_9POAL</name>
<evidence type="ECO:0000256" key="1">
    <source>
        <dbReference type="SAM" id="MobiDB-lite"/>
    </source>
</evidence>
<evidence type="ECO:0000313" key="2">
    <source>
        <dbReference type="EMBL" id="KAF8663039.1"/>
    </source>
</evidence>
<proteinExistence type="predicted"/>
<protein>
    <submittedName>
        <fullName evidence="2">Uncharacterized protein</fullName>
    </submittedName>
</protein>
<accession>A0A835AML8</accession>
<feature type="compositionally biased region" description="Basic and acidic residues" evidence="1">
    <location>
        <begin position="114"/>
        <end position="133"/>
    </location>
</feature>